<reference evidence="11" key="1">
    <citation type="submission" date="2021-12" db="EMBL/GenBank/DDBJ databases">
        <title>Discovery of the Pendulisporaceae a myxobacterial family with distinct sporulation behavior and unique specialized metabolism.</title>
        <authorList>
            <person name="Garcia R."/>
            <person name="Popoff A."/>
            <person name="Bader C.D."/>
            <person name="Loehr J."/>
            <person name="Walesch S."/>
            <person name="Walt C."/>
            <person name="Boldt J."/>
            <person name="Bunk B."/>
            <person name="Haeckl F.J.F.P.J."/>
            <person name="Gunesch A.P."/>
            <person name="Birkelbach J."/>
            <person name="Nuebel U."/>
            <person name="Pietschmann T."/>
            <person name="Bach T."/>
            <person name="Mueller R."/>
        </authorList>
    </citation>
    <scope>NUCLEOTIDE SEQUENCE</scope>
    <source>
        <strain evidence="11">MSr11367</strain>
    </source>
</reference>
<dbReference type="Gene3D" id="1.10.1200.10">
    <property type="entry name" value="ACP-like"/>
    <property type="match status" value="3"/>
</dbReference>
<feature type="domain" description="PKS/mFAS DH" evidence="10">
    <location>
        <begin position="4758"/>
        <end position="5031"/>
    </location>
</feature>
<dbReference type="CDD" id="cd08956">
    <property type="entry name" value="KR_3_FAS_SDR_x"/>
    <property type="match status" value="3"/>
</dbReference>
<keyword evidence="12" id="KW-1185">Reference proteome</keyword>
<dbReference type="InterPro" id="IPR016036">
    <property type="entry name" value="Malonyl_transacylase_ACP-bd"/>
</dbReference>
<evidence type="ECO:0000259" key="10">
    <source>
        <dbReference type="PROSITE" id="PS52019"/>
    </source>
</evidence>
<dbReference type="SMART" id="SM01294">
    <property type="entry name" value="PKS_PP_betabranch"/>
    <property type="match status" value="2"/>
</dbReference>
<feature type="active site" description="Proton acceptor; for dehydratase activity" evidence="7">
    <location>
        <position position="958"/>
    </location>
</feature>
<evidence type="ECO:0000256" key="7">
    <source>
        <dbReference type="PROSITE-ProRule" id="PRU01363"/>
    </source>
</evidence>
<organism evidence="11 12">
    <name type="scientific">Pendulispora rubella</name>
    <dbReference type="NCBI Taxonomy" id="2741070"/>
    <lineage>
        <taxon>Bacteria</taxon>
        <taxon>Pseudomonadati</taxon>
        <taxon>Myxococcota</taxon>
        <taxon>Myxococcia</taxon>
        <taxon>Myxococcales</taxon>
        <taxon>Sorangiineae</taxon>
        <taxon>Pendulisporaceae</taxon>
        <taxon>Pendulispora</taxon>
    </lineage>
</organism>
<evidence type="ECO:0000313" key="11">
    <source>
        <dbReference type="EMBL" id="WXB01471.1"/>
    </source>
</evidence>
<dbReference type="SMART" id="SM00825">
    <property type="entry name" value="PKS_KS"/>
    <property type="match status" value="3"/>
</dbReference>
<dbReference type="SUPFAM" id="SSF55048">
    <property type="entry name" value="Probable ACP-binding domain of malonyl-CoA ACP transacylase"/>
    <property type="match status" value="3"/>
</dbReference>
<protein>
    <submittedName>
        <fullName evidence="11">SDR family NAD(P)-dependent oxidoreductase</fullName>
    </submittedName>
</protein>
<dbReference type="InterPro" id="IPR011032">
    <property type="entry name" value="GroES-like_sf"/>
</dbReference>
<keyword evidence="4" id="KW-0808">Transferase</keyword>
<dbReference type="InterPro" id="IPR016039">
    <property type="entry name" value="Thiolase-like"/>
</dbReference>
<feature type="active site" description="Proton donor; for dehydratase activity" evidence="7">
    <location>
        <position position="2874"/>
    </location>
</feature>
<dbReference type="InterPro" id="IPR020807">
    <property type="entry name" value="PKS_DH"/>
</dbReference>
<dbReference type="Pfam" id="PF13602">
    <property type="entry name" value="ADH_zinc_N_2"/>
    <property type="match status" value="2"/>
</dbReference>
<dbReference type="SMART" id="SM00823">
    <property type="entry name" value="PKS_PP"/>
    <property type="match status" value="3"/>
</dbReference>
<feature type="region of interest" description="N-terminal hotdog fold" evidence="7">
    <location>
        <begin position="4758"/>
        <end position="4883"/>
    </location>
</feature>
<dbReference type="Pfam" id="PF08990">
    <property type="entry name" value="Docking"/>
    <property type="match status" value="1"/>
</dbReference>
<dbReference type="InterPro" id="IPR036736">
    <property type="entry name" value="ACP-like_sf"/>
</dbReference>
<dbReference type="InterPro" id="IPR002364">
    <property type="entry name" value="Quin_OxRdtase/zeta-crystal_CS"/>
</dbReference>
<dbReference type="Pfam" id="PF08240">
    <property type="entry name" value="ADH_N"/>
    <property type="match status" value="2"/>
</dbReference>
<keyword evidence="5" id="KW-0045">Antibiotic biosynthesis</keyword>
<dbReference type="Pfam" id="PF22621">
    <property type="entry name" value="CurL-like_PKS_C"/>
    <property type="match status" value="1"/>
</dbReference>
<accession>A0ABZ2KV65</accession>
<dbReference type="InterPro" id="IPR042104">
    <property type="entry name" value="PKS_dehydratase_sf"/>
</dbReference>
<feature type="domain" description="PKS/mFAS DH" evidence="10">
    <location>
        <begin position="2676"/>
        <end position="2951"/>
    </location>
</feature>
<feature type="domain" description="PKS/mFAS DH" evidence="10">
    <location>
        <begin position="926"/>
        <end position="1201"/>
    </location>
</feature>
<dbReference type="InterPro" id="IPR006162">
    <property type="entry name" value="Ppantetheine_attach_site"/>
</dbReference>
<dbReference type="RefSeq" id="WP_394831086.1">
    <property type="nucleotide sequence ID" value="NZ_CP089929.1"/>
</dbReference>
<dbReference type="Pfam" id="PF14765">
    <property type="entry name" value="PS-DH"/>
    <property type="match status" value="3"/>
</dbReference>
<dbReference type="PROSITE" id="PS50075">
    <property type="entry name" value="CARRIER"/>
    <property type="match status" value="3"/>
</dbReference>
<feature type="region of interest" description="N-terminal hotdog fold" evidence="7">
    <location>
        <begin position="926"/>
        <end position="1051"/>
    </location>
</feature>
<dbReference type="InterPro" id="IPR001227">
    <property type="entry name" value="Ac_transferase_dom_sf"/>
</dbReference>
<dbReference type="InterPro" id="IPR032821">
    <property type="entry name" value="PKS_assoc"/>
</dbReference>
<dbReference type="Gene3D" id="3.40.50.11460">
    <property type="match status" value="2"/>
</dbReference>
<dbReference type="Gene3D" id="3.40.50.720">
    <property type="entry name" value="NAD(P)-binding Rossmann-like Domain"/>
    <property type="match status" value="3"/>
</dbReference>
<evidence type="ECO:0000256" key="1">
    <source>
        <dbReference type="ARBA" id="ARBA00004792"/>
    </source>
</evidence>
<feature type="active site" description="Proton donor; for dehydratase activity" evidence="7">
    <location>
        <position position="4954"/>
    </location>
</feature>
<dbReference type="PROSITE" id="PS52019">
    <property type="entry name" value="PKS_MFAS_DH"/>
    <property type="match status" value="3"/>
</dbReference>
<feature type="domain" description="Carrier" evidence="8">
    <location>
        <begin position="5842"/>
        <end position="5917"/>
    </location>
</feature>
<dbReference type="Gene3D" id="3.40.47.10">
    <property type="match status" value="3"/>
</dbReference>
<dbReference type="CDD" id="cd00833">
    <property type="entry name" value="PKS"/>
    <property type="match status" value="3"/>
</dbReference>
<dbReference type="Gene3D" id="3.30.70.3290">
    <property type="match status" value="3"/>
</dbReference>
<evidence type="ECO:0000259" key="9">
    <source>
        <dbReference type="PROSITE" id="PS52004"/>
    </source>
</evidence>
<feature type="active site" description="Proton acceptor; for dehydratase activity" evidence="7">
    <location>
        <position position="4790"/>
    </location>
</feature>
<dbReference type="InterPro" id="IPR057326">
    <property type="entry name" value="KR_dom"/>
</dbReference>
<evidence type="ECO:0000256" key="3">
    <source>
        <dbReference type="ARBA" id="ARBA00022553"/>
    </source>
</evidence>
<dbReference type="InterPro" id="IPR020806">
    <property type="entry name" value="PKS_PP-bd"/>
</dbReference>
<evidence type="ECO:0000256" key="4">
    <source>
        <dbReference type="ARBA" id="ARBA00022679"/>
    </source>
</evidence>
<feature type="region of interest" description="N-terminal hotdog fold" evidence="7">
    <location>
        <begin position="2676"/>
        <end position="2801"/>
    </location>
</feature>
<dbReference type="InterPro" id="IPR013154">
    <property type="entry name" value="ADH-like_N"/>
</dbReference>
<evidence type="ECO:0000256" key="6">
    <source>
        <dbReference type="ARBA" id="ARBA00023268"/>
    </source>
</evidence>
<dbReference type="Gene3D" id="3.90.180.10">
    <property type="entry name" value="Medium-chain alcohol dehydrogenases, catalytic domain"/>
    <property type="match status" value="2"/>
</dbReference>
<dbReference type="InterPro" id="IPR014031">
    <property type="entry name" value="Ketoacyl_synth_C"/>
</dbReference>
<feature type="region of interest" description="C-terminal hotdog fold" evidence="7">
    <location>
        <begin position="4895"/>
        <end position="5031"/>
    </location>
</feature>
<dbReference type="Pfam" id="PF16197">
    <property type="entry name" value="KAsynt_C_assoc"/>
    <property type="match status" value="2"/>
</dbReference>
<dbReference type="SUPFAM" id="SSF53901">
    <property type="entry name" value="Thiolase-like"/>
    <property type="match status" value="3"/>
</dbReference>
<keyword evidence="2" id="KW-0596">Phosphopantetheine</keyword>
<dbReference type="PROSITE" id="PS01162">
    <property type="entry name" value="QOR_ZETA_CRYSTAL"/>
    <property type="match status" value="2"/>
</dbReference>
<evidence type="ECO:0000259" key="8">
    <source>
        <dbReference type="PROSITE" id="PS50075"/>
    </source>
</evidence>
<dbReference type="SUPFAM" id="SSF51735">
    <property type="entry name" value="NAD(P)-binding Rossmann-fold domains"/>
    <property type="match status" value="8"/>
</dbReference>
<dbReference type="InterPro" id="IPR049900">
    <property type="entry name" value="PKS_mFAS_DH"/>
</dbReference>
<feature type="active site" description="Proton acceptor; for dehydratase activity" evidence="7">
    <location>
        <position position="2708"/>
    </location>
</feature>
<dbReference type="Gene3D" id="3.10.129.110">
    <property type="entry name" value="Polyketide synthase dehydratase"/>
    <property type="match status" value="3"/>
</dbReference>
<feature type="active site" description="Proton donor; for dehydratase activity" evidence="7">
    <location>
        <position position="1124"/>
    </location>
</feature>
<dbReference type="InterPro" id="IPR049552">
    <property type="entry name" value="PKS_DH_N"/>
</dbReference>
<dbReference type="Pfam" id="PF02801">
    <property type="entry name" value="Ketoacyl-synt_C"/>
    <property type="match status" value="3"/>
</dbReference>
<dbReference type="InterPro" id="IPR018201">
    <property type="entry name" value="Ketoacyl_synth_AS"/>
</dbReference>
<dbReference type="InterPro" id="IPR015083">
    <property type="entry name" value="NorB/c/GfsB-D-like_docking"/>
</dbReference>
<sequence>MNSTEEKLRTYLKQAMGELRHTRERLRVVEQGGGEPVAIVAMSCRFPGGVRTPEDLWQLLRDGRDAISSFPDDRGWKIDEVDVPNLAQEGGFLDDADRFDAAFFGISPRETLDMDPQQRLLLETTWETIERAGIDPASLQGTTGGVFVGIMYSDYAARSSRPADSLESYSLTGNTLSVASGRIAYTLGLEGPAISIDTACSSSLVAVHLAAQALRRGECSLAFAGGVTVMATPSIFAELSPQQAGSPDGRCRSFSADANGAGWSEGAGMLLLERLSDAQRNGHPILALLRGSAVNQDGKSQGLTAPNGPAQERVIRQALANAQLSPLDIDAIEAHGTGTTLGDPIEAQALLATYGEGHSRENPLWLGSLKSNIGHAQAAAGVGGIIKMVLALQHGLLPKTLHAENPSPHVDWAPGSVRLLKEPVSWLPNGHRRRAGVSSFGISGTNAHLILEEAPSVETTESAPARALPPALPFLLSAKSDEALRAQAERLHAHLVEQPHLPLLDVASSLASSRAHFEHRAALVAHDRDALLRALLALAQGQPAPNSVLGQSLLEGKVVFVFPGQGSQWQGMALSLLESSDSFRAQLEACERALAPHVDWSLLAVLRQHHGAPSIDRVDVVQPVLFAVLVSLAALWRSLGVVPAAVVGHSQGEIAAAFVAGALSLEDAAKIVALRSRALTKLAGLGAMLAVELDPLQLQKRLARFGNSLCVAAVNSPRASLVSGDPGAIDALLRELDSESIFARKVRVDYASHSAHVDGLRDELLRDLAGITPRAGSLPIYSAVTGAAMAGDELDAAYWFRNLRDTVRFQDATQRLVADGYRFFVEVSPHPVLSLALHETLEGSETPAAVVGSLRRDEGDWARFLLSLVELHTRGLHLDWGAFFAPFQPKRVALPTYAFQRQRFWLETTMSSRADVSSAGLASPEHPLLGAVVALADSDGFLFTGRLSLAEHPWLAGHAVFGTVILPGTAYVELALLAAHRVGLDRVEELTLQAPLALPETGAVLLQLSVGAPDQTGRRSIALHARTDDARTDAPWTCHASGLLGPRVDPDPFDLRVWPPTGAVALDTQDLYGRLAEAGYGYGPEFQGLRAAWTRGDDLFAEVLLPGPCAKDAPRFGLHPALLDAALHTLALRAAQRGDVSLPFSWSGISLRAVGASSLRVRLARAHGEDSFSLSVADAAGDPVAFVEALATRTTSAEQLRGTLASHDDALLRVDWVELPHTPSPSAHWALIGTREASLAPILQEAAQRLDHYEDVAAFLAALSRGAPIPELVLLPFLATRKGTDVVDAAHRATAHALSSLQAWLAEERFASTRLVLLTQRAIAARFDDDVPDLVHAPLWGLVRSAQSENPDRALVLLDLDDADASRRALPSALAAADNQLALRDGVLLAPRLARVTAIAATTECAWPPEGTVLITGGTGTLGALVARHLVRTHGVKHLLLASRQGPNAKGAESLQRELEAAGAQVTLTACDAADRSALEALLAAIPLQHPLTAVVHAAGTLDDGVLASLSPERLRSVLRAKLDAALHLHELTLSLDLSAFVLFSSLSGVFGTPGQANYAAANAFLDALAHHRKARGLTALSLDWGLWADTSSLTARLADSDLQRLARGGIRPFSSEQGLALFDRALARPDASLVSAAFDWPALRAHGRSLPLLQGLVRPKAARPVATNAAAATSLTQRLLALSPAERHPALLDLVGSHIASVLALSSASSLAPHRPLKELGLDSLMAVELRTRLAGATGLRLSATLLFDHPTPDALATFLSSKLLGDNAPPPALPLPSPISHDDPIAIVAMACRFPGGVRSPDGLWKLLLDGQDAISVFPDNRGWKIDSDSERVREGGFLHDADQFDPTFFGISPRETLAVDPQQRLLLETSWETLENAGIDPTSLQGVPCGVFVGVFENGYISQWGLASDLEELRGYIATGNTASVASGRIAYTLGLQGPTMSVDTACSSSLVAIHLASQALRLGECSLALAGGVTVMAVPSIFAEMSADSAGAPDGRCKSFSADANGAGWSEGAGMLLLERLSDARRNGHPIVALLRGSAVNQDGKSQGLTAPNGPAQERVIRQALASARLSPGDVDAVEAHGTGTALGDPIEAQALLATYGEGRSRENPLWLGSLKSNIGHAQAAAGVGGIIKMVLALQHGLLPKTLHAENPSPHVDWAPGSVRLLSEPVSWLPNGRRRRAGVSSFGISGTNAHLILEEAPSVETTESAPARALPSALPFLLSAKSEEALRAQAERLHAHLVEQPHLPLLDVASSLASSRAHFEHRAALVAHDRDALLRALLALAQGQPAPNSVLGQSLLEGKVVFVFPGQGSQWHGMALSLLESSDSFRAQLEACERALAPHVDWSLLAVLRQHRGAPSIDRVDVVQPVLFAVLVSLAALWRSLGVVPAAVVGHSQGEIAAAFVAGALSLEDAAKIVALRSRALTKLAGLGAMLAVELDPLELQKRLARFGNSLCVAAVNSPRASLVSGDPGAIDALLCELDSESIFARKVRVDYASHSAHVDGLRDELLRDLAGITPRAGSLPIYSAVTGAAMAGDELDAAYWFRNLRDTVRFQDATQRLVADGYRFFVEVSPHPVLSLALHETLEGSETPAAVVGSLRRDEGDWARFLLSLVELHTRGLHLDWGAFFAPFQPKRVALPTYAFQRQRFWLETTMSLRADVSSAGLASPEHPLLGAVVALADSDGFLFTGRLSLAEHPWLAGHAVFGTVILPGTAYVELALLAAHRVGLERVEELTLQAPLALPETGAVLLQLSVGAPDQTGRRSIALHARTDDARTDAPWTCHASGLLGPRVDPDPFDLRVWPPNGAVALDTQDLYGRLAEAGYGYGPEFQGLRAAWTRGDDLFAEVLLPDPCAKDAPRFGLHPALLDAALHTLALRAAQRGDVSLPFSWSGISLRAVGASSLRVRLARAHGEDSVSLSVADAAGDPVAFVEALATRTTSAEQLRGTLASHNDALLRVDWVELPHATSPSAAHWALVGMGAASLAPILQEAAQRLDHYEDVAAFLAALSRGAPIPELVLLPFLATRNDTDTVDAAHRATAHALSSLQAWLADERFASTRLVLLTQRAIAARFDDDVPDLVHAPLWGLVRSAQSENPDRALVLLDLDDADASRRALPSALAAADNQLALRDGVLLAPRLARPRAEDTRLPPNASAWRLHIPVKGTLESLAFVEHPEANAPLAHGQVRIAVHAAGLNFRNALEVLGMIPSDHGLLGGEGAGIVLEVGPGVANVAPGDRVMGIFPAAFGPTAVADARMLVRMPAGWSFQQAAGTPVVFLTAYYGLVDLGHLRPGERVLVHAGAGGVGMAAIQIARYLGAEVFATASPSKWAVLRDLGFDAQHLASSRNLDFETHFLDSTQTRGVDVVLNSLAREFVDASLRLLPRGGRFFEMGKTDIRDASTVAATHPGVAYRAIDLLEAGPERIQQMLSELLELFERGALRPLPTTPWDIRRAPQAFRTLAQARHVGKLVLTLPRPLAPHGTVLITGGTGTLGALVARHLVRTHGVKHLLLVSRQGPNATGAASLQCELEAAGAQVTLTACDASDRASLQGLLASVSLDHPLTAVVHTAGTLDDGVLGSLSPERLRSVLRAKLDAALHLHELTLSLDLSAFVLFSSLSGVFGTPGQANYAAANAFLDALAHHRRARGLTALSLDWGLWTDASSLTARLADSDLQRLARGGIRPLSSEQGLALFDRALARPDASLVSAAFDWPALHAHGRSLHPLLQGLVRPKAARPVATNAAAATSLTQRLLALSPAERHPALLDLVGSHIASVLALSSSGSLAPHRPLKELGLDSLMAVELRNRLASATGLRLSATLLFDHPTPDALATFLSSKLLGDSAPSPVRPLPSPVSHEDAIAIVAMACRFPGGVRSPDGLWKLLLDGQDAISVFPDNRGWKIDSERVREGGFLHDADQFDPAFFGISPRETLAVDPQQRLLLETSWETLENAGIDPTSLQGVSCGVFVGVFDNGYITQRDHSSDLEELRGYIATGNTTSVASGRIAYTLGLQGPAMSVDTACSSSLVAIHLASQALRLGECSLALAGGVTVMATPSIFAEMSADSAGAPDGRCKSFSADANGAGWSEGAGMLLLERLSDAQKNGHPILALLRGSAVNQDGKSQGLTAPNGPAQERVIRQALANARLSPQDVDAVEAHGTGTTLGDPIEAQALFATYGEAHSNDNPLWLGSLKSNVGHAQAASGVGGVIKMVLALQHGLLPKTLHAERPSPHIDWSPGTVRLLSEPVVWKANGHLRRAAVSSFGISGTNAHVVLEEAPPLPGPPPEGDGAVTAGAVTAVPVPVLLSAKSDVALRAQAERLHAHLVQHPELRAVDVAFSLATTRSHFEHRAAFVAADRDALLDALAKAVTAPSPGRRRSAACGGRLSTQGSGWGSGKLAVLFTGQGSQRHGMGRALHDAFPVFRDAFDAICSRFDPQVRDVVFSHDERLHLTLFAQTSLFALEVALFRLFESWGLVPDLLLGHSIGELSAAHVAGVLSLDDACALVSARARLMQDLPQVGAMVALQASEDELLPRLSAGAAIAALNGPASTVVSGDEDAVLALAAHFEALGRKTSRLRTSHAFHSHLMDGMLDDFRRVAQGLTFQSPRIPIVSNVTGKRASDDELRSPEYWVRHVRHAVRFLDGVRTLEAEGATTFLELGPHGVLSALAADALSDVAQPRATFLSALRKDRDDVEALCSSLGALHARGLHLDWRAFFAPFRPQRVSLPTYAFQRHRFWLEAPTSRRTDVASAGQAAAEHPLLVAALPLADSDGFLFTGRLSLAHHPWLAGHAVFGTVILPGTAYVELALVAAHRVGLDRVEELTLQAPLVLPKTGAAVLQLSVGAPDEAGRRSLALHARLEDAPPDAAWTLHAAGLLGPRAPHVPFDLHVWPPEGAVALGTERLYDQLAHAGLAYGPDFKGLRAAWTRGDELFAEVCLPDPKDADPFELHPALLDAALHALALQSTDGVIDVALPFSWTGISLHSVRASTLRVRFERHAEQTISLQIADATGEPVASVESLALRTASAGQLQGLLRAHDDALFRVDWTELASSSQPLPGHWALLGSDSVLARALQATAPRLDAHPDLAALSDAVAMGAPLPDVVLAPFVAVAPSSSLVSFAHQATERALTLLQAWLRDERLASCSLVLLTQRAIATRPDEDASDLVHAALWGLVRSAQSENPDRSIVLVDIDDSDASRLALHRAVVPSEPQLALRDGHLLVPRLARPLAQDALVPPPTPAWCMDIPSKGTLESLALVPGPETAAPLPYGHVRVAIHAAGLNFRDVLSALGMYPGGPVPLGAEGAGIVTEVGPGVANMAPGDRVMGLFSSAFGTSAVSDRRMLIRMPPGWSFQQAAGTPIVFLTAYYGLVDLGHLQPGERVLVHAGAGGVGMAAIQIARHLGAEVFATASPSKWATLRDLGFDAQHLASSRNLDFETHFLDSTQARGMDVVLDSLAREFVDASLRLLPRGGRFLEMGKTDIRDAGSVAATHPGVAYQAFDLLEAGPERIQQMLSELLELFERGALHPIPITPWDIRRAPQAFRTLAQARHVGKLVLTLPRPLAPQGTVLITGGTGTLGALLARHLVQHHGVKHLLLASRQGPNATGAASLQRELEAAGAQVTLAACDAADRSALEALLAAIPLQHPLTAVVHAAGILDDGVLASLTPERLHSVLRAKLDAALHLHELTQSLDLSAFVLFSSLSGVFGNPGQANYAAANAFLDALAHHRRARGLTALSLDWGLWADASSMTARLADADLQRAARSGIRPFSAEQGLALFDLALARPDASLVSAAFDLSALRGRSLHPLLQGLVRTNTARPVAANGAAASTLTQRLHALPPAERHPMLLDLVGSHIATVLALSSSTSLEPHRPLQELGLDSLMAVELRTRLATATGLRLQATVLFDHPTPHALANLLLEKLQKDADSPLVVDSGLDGVEAALSTMYENEATRESVIARLQTLLSRWTRPRAVSEAGPDLEDRIDSATDEELLELIDDVTNEVA</sequence>
<dbReference type="InterPro" id="IPR055123">
    <property type="entry name" value="SpnB-like_Rossmann"/>
</dbReference>
<dbReference type="Pfam" id="PF08659">
    <property type="entry name" value="KR"/>
    <property type="match status" value="3"/>
</dbReference>
<dbReference type="InterPro" id="IPR020843">
    <property type="entry name" value="ER"/>
</dbReference>
<dbReference type="PROSITE" id="PS00606">
    <property type="entry name" value="KS3_1"/>
    <property type="match status" value="3"/>
</dbReference>
<dbReference type="InterPro" id="IPR014043">
    <property type="entry name" value="Acyl_transferase_dom"/>
</dbReference>
<dbReference type="InterPro" id="IPR036291">
    <property type="entry name" value="NAD(P)-bd_dom_sf"/>
</dbReference>
<evidence type="ECO:0000256" key="2">
    <source>
        <dbReference type="ARBA" id="ARBA00022450"/>
    </source>
</evidence>
<dbReference type="InterPro" id="IPR020841">
    <property type="entry name" value="PKS_Beta-ketoAc_synthase_dom"/>
</dbReference>
<dbReference type="SMART" id="SM00829">
    <property type="entry name" value="PKS_ER"/>
    <property type="match status" value="2"/>
</dbReference>
<dbReference type="SMART" id="SM00827">
    <property type="entry name" value="PKS_AT"/>
    <property type="match status" value="3"/>
</dbReference>
<dbReference type="InterPro" id="IPR009081">
    <property type="entry name" value="PP-bd_ACP"/>
</dbReference>
<dbReference type="PROSITE" id="PS52004">
    <property type="entry name" value="KS3_2"/>
    <property type="match status" value="3"/>
</dbReference>
<dbReference type="Pfam" id="PF00698">
    <property type="entry name" value="Acyl_transf_1"/>
    <property type="match status" value="3"/>
</dbReference>
<comment type="pathway">
    <text evidence="1">Antibiotic biosynthesis.</text>
</comment>
<dbReference type="InterPro" id="IPR016035">
    <property type="entry name" value="Acyl_Trfase/lysoPLipase"/>
</dbReference>
<feature type="domain" description="Carrier" evidence="8">
    <location>
        <begin position="3765"/>
        <end position="3840"/>
    </location>
</feature>
<evidence type="ECO:0000313" key="12">
    <source>
        <dbReference type="Proteomes" id="UP001374803"/>
    </source>
</evidence>
<dbReference type="SUPFAM" id="SSF50129">
    <property type="entry name" value="GroES-like"/>
    <property type="match status" value="2"/>
</dbReference>
<evidence type="ECO:0000256" key="5">
    <source>
        <dbReference type="ARBA" id="ARBA00023194"/>
    </source>
</evidence>
<dbReference type="PANTHER" id="PTHR43775">
    <property type="entry name" value="FATTY ACID SYNTHASE"/>
    <property type="match status" value="1"/>
</dbReference>
<dbReference type="EMBL" id="CP089983">
    <property type="protein sequence ID" value="WXB01471.1"/>
    <property type="molecule type" value="Genomic_DNA"/>
</dbReference>
<name>A0ABZ2KV65_9BACT</name>
<feature type="domain" description="Ketosynthase family 3 (KS3)" evidence="9">
    <location>
        <begin position="34"/>
        <end position="453"/>
    </location>
</feature>
<dbReference type="CDD" id="cd05195">
    <property type="entry name" value="enoyl_red"/>
    <property type="match status" value="2"/>
</dbReference>
<dbReference type="PROSITE" id="PS00012">
    <property type="entry name" value="PHOSPHOPANTETHEINE"/>
    <property type="match status" value="3"/>
</dbReference>
<dbReference type="SMART" id="SM00822">
    <property type="entry name" value="PKS_KR"/>
    <property type="match status" value="3"/>
</dbReference>
<proteinExistence type="predicted"/>
<gene>
    <name evidence="11" type="ORF">LVJ94_31700</name>
</gene>
<dbReference type="SUPFAM" id="SSF52151">
    <property type="entry name" value="FabD/lysophospholipase-like"/>
    <property type="match status" value="3"/>
</dbReference>
<dbReference type="Pfam" id="PF22953">
    <property type="entry name" value="SpnB_Rossmann"/>
    <property type="match status" value="3"/>
</dbReference>
<feature type="region of interest" description="C-terminal hotdog fold" evidence="7">
    <location>
        <begin position="1063"/>
        <end position="1201"/>
    </location>
</feature>
<dbReference type="Pfam" id="PF21089">
    <property type="entry name" value="PKS_DH_N"/>
    <property type="match status" value="3"/>
</dbReference>
<feature type="domain" description="Ketosynthase family 3 (KS3)" evidence="9">
    <location>
        <begin position="1784"/>
        <end position="2203"/>
    </location>
</feature>
<dbReference type="Pfam" id="PF00550">
    <property type="entry name" value="PP-binding"/>
    <property type="match status" value="3"/>
</dbReference>
<dbReference type="PANTHER" id="PTHR43775:SF51">
    <property type="entry name" value="INACTIVE PHENOLPHTHIOCEROL SYNTHESIS POLYKETIDE SYNTHASE TYPE I PKS1-RELATED"/>
    <property type="match status" value="1"/>
</dbReference>
<dbReference type="Pfam" id="PF00109">
    <property type="entry name" value="ketoacyl-synt"/>
    <property type="match status" value="3"/>
</dbReference>
<dbReference type="InterPro" id="IPR050091">
    <property type="entry name" value="PKS_NRPS_Biosynth_Enz"/>
</dbReference>
<keyword evidence="3" id="KW-0597">Phosphoprotein</keyword>
<dbReference type="Gene3D" id="3.40.366.10">
    <property type="entry name" value="Malonyl-Coenzyme A Acyl Carrier Protein, domain 2"/>
    <property type="match status" value="3"/>
</dbReference>
<feature type="domain" description="Carrier" evidence="8">
    <location>
        <begin position="1690"/>
        <end position="1765"/>
    </location>
</feature>
<dbReference type="InterPro" id="IPR013968">
    <property type="entry name" value="PKS_KR"/>
</dbReference>
<feature type="domain" description="Ketosynthase family 3 (KS3)" evidence="9">
    <location>
        <begin position="3859"/>
        <end position="4276"/>
    </location>
</feature>
<keyword evidence="6" id="KW-0511">Multifunctional enzyme</keyword>
<dbReference type="InterPro" id="IPR049551">
    <property type="entry name" value="PKS_DH_C"/>
</dbReference>
<dbReference type="InterPro" id="IPR014030">
    <property type="entry name" value="Ketoacyl_synth_N"/>
</dbReference>
<dbReference type="Proteomes" id="UP001374803">
    <property type="component" value="Chromosome"/>
</dbReference>
<feature type="region of interest" description="C-terminal hotdog fold" evidence="7">
    <location>
        <begin position="2813"/>
        <end position="2951"/>
    </location>
</feature>
<dbReference type="SMART" id="SM00826">
    <property type="entry name" value="PKS_DH"/>
    <property type="match status" value="3"/>
</dbReference>
<dbReference type="SUPFAM" id="SSF47336">
    <property type="entry name" value="ACP-like"/>
    <property type="match status" value="3"/>
</dbReference>